<organism evidence="3 4">
    <name type="scientific">Sphingobacterium siyangense</name>
    <dbReference type="NCBI Taxonomy" id="459529"/>
    <lineage>
        <taxon>Bacteria</taxon>
        <taxon>Pseudomonadati</taxon>
        <taxon>Bacteroidota</taxon>
        <taxon>Sphingobacteriia</taxon>
        <taxon>Sphingobacteriales</taxon>
        <taxon>Sphingobacteriaceae</taxon>
        <taxon>Sphingobacterium</taxon>
    </lineage>
</organism>
<accession>A0A420FBC4</accession>
<dbReference type="Proteomes" id="UP000286402">
    <property type="component" value="Unassembled WGS sequence"/>
</dbReference>
<dbReference type="RefSeq" id="WP_120336679.1">
    <property type="nucleotide sequence ID" value="NZ_MCAQ01000030.1"/>
</dbReference>
<keyword evidence="2" id="KW-0732">Signal</keyword>
<feature type="coiled-coil region" evidence="1">
    <location>
        <begin position="263"/>
        <end position="290"/>
    </location>
</feature>
<evidence type="ECO:0000313" key="4">
    <source>
        <dbReference type="Proteomes" id="UP000286402"/>
    </source>
</evidence>
<name>A0A420FBC4_9SPHI</name>
<evidence type="ECO:0000256" key="2">
    <source>
        <dbReference type="SAM" id="SignalP"/>
    </source>
</evidence>
<evidence type="ECO:0000256" key="1">
    <source>
        <dbReference type="SAM" id="Coils"/>
    </source>
</evidence>
<protein>
    <submittedName>
        <fullName evidence="3">Uncharacterized protein</fullName>
    </submittedName>
</protein>
<sequence length="291" mass="31772">MKSFFCLLILLGGAGLLNAQTNVFPITGSVGIGTTSPADKLEVAGGFMRSGNSSFGNFNFQSPKGFVNFGGDNHGSLIVGSNIYIDNSVQLSTNLRIANTHPTMAGAGILLPGNGQYFQGSIIFHTSEPGPTTVEKPFYSPRMIVHANGNIGIGTMVPQAKLAVDGNILAKEIKVKTDITVPDYVFEPDYELNSLAYIADYVKTNKHLPEIPSAKEIKKDGLDLAEMNLLLLKKVEELTLYAIQQDKEIKSQSLKSVEQKNLLEEQRKEIADMKRIGNLLEQRINQLESKK</sequence>
<keyword evidence="1" id="KW-0175">Coiled coil</keyword>
<feature type="chain" id="PRO_5019281589" evidence="2">
    <location>
        <begin position="20"/>
        <end position="291"/>
    </location>
</feature>
<reference evidence="3 4" key="1">
    <citation type="submission" date="2016-07" db="EMBL/GenBank/DDBJ databases">
        <title>Genome analysis of Sphingobacterium siyangense T12B17.</title>
        <authorList>
            <person name="Xu D."/>
            <person name="Su Y."/>
            <person name="Zheng S."/>
        </authorList>
    </citation>
    <scope>NUCLEOTIDE SEQUENCE [LARGE SCALE GENOMIC DNA]</scope>
    <source>
        <strain evidence="3 4">T12B17</strain>
    </source>
</reference>
<proteinExistence type="predicted"/>
<evidence type="ECO:0000313" key="3">
    <source>
        <dbReference type="EMBL" id="RKF30151.1"/>
    </source>
</evidence>
<feature type="signal peptide" evidence="2">
    <location>
        <begin position="1"/>
        <end position="19"/>
    </location>
</feature>
<dbReference type="EMBL" id="MCAQ01000030">
    <property type="protein sequence ID" value="RKF30151.1"/>
    <property type="molecule type" value="Genomic_DNA"/>
</dbReference>
<comment type="caution">
    <text evidence="3">The sequence shown here is derived from an EMBL/GenBank/DDBJ whole genome shotgun (WGS) entry which is preliminary data.</text>
</comment>
<gene>
    <name evidence="3" type="ORF">BCY89_20340</name>
</gene>
<dbReference type="AlphaFoldDB" id="A0A420FBC4"/>
<keyword evidence="4" id="KW-1185">Reference proteome</keyword>